<sequence>MSGLVKKKLATYLETRNDLQTQYKTLLSRAGAGSDSALASLYEFDQLNYSYQALKLYYEVSKSKWDLDYRNLLEDLASVNLRIESRLPIRELCGEMPELSRLRREFRENAREAGKLAHMMISSSAALRDLASVMAEISALTSMSPTPSTTPGAESKNNSTKGKARKKSTHWRIARRLQETSLKQGVVAPDESLGTNKASSPASASDSPASGKPVVQEPSPSVLDLPINVDAFHLQSSDSATPEQRQPQATIPAKEPAKKAISILDAAYISSASSRDASPMPVLKPGGPQTRKRPSPPTANILQNNLKRLSSESGIYSLNDWSREHVRCLIVALVQDQNGSNPDTAIQKAFQEKFGVELSPEEAHTLRIHYGLADVSMSSYKYMNQTFQLLATSYYDHLSNYVGIPWADMRLQFGRKVNAILPDWEIKSRYYLFLLHRRVYGRLGEPSSDYADLVAGYHKLVNPNLKSLLYSTALNHELKHTKSIPVAELPNATRLDHLPGLNFRTPDTSTQTAPIVETQWNPEHLEALIEGEINVPENAVNRMAVLMHYIKLTAGKKFTLEEIEKRRAEQDVVSAVLQRKHPTLVDVEKERTTRSKIPIQVFSKTRPSSAGKDSANNFDILLADISSLVQEDSYYEAKIPSSIITGFWDFEKTKSLMSTVEYISRIPAETPNITMKVARLNMVKIIMLRLLRLFQIKVKPDLVEQRLKKMMEVDVFDEALCRLINEHFENLT</sequence>
<feature type="region of interest" description="Disordered" evidence="1">
    <location>
        <begin position="142"/>
        <end position="221"/>
    </location>
</feature>
<evidence type="ECO:0000313" key="3">
    <source>
        <dbReference type="Proteomes" id="UP001338582"/>
    </source>
</evidence>
<protein>
    <submittedName>
        <fullName evidence="2">Uncharacterized protein</fullName>
    </submittedName>
</protein>
<accession>A0AAX4HFL8</accession>
<feature type="compositionally biased region" description="Basic residues" evidence="1">
    <location>
        <begin position="162"/>
        <end position="175"/>
    </location>
</feature>
<evidence type="ECO:0000256" key="1">
    <source>
        <dbReference type="SAM" id="MobiDB-lite"/>
    </source>
</evidence>
<dbReference type="EMBL" id="CP138898">
    <property type="protein sequence ID" value="WPK27126.1"/>
    <property type="molecule type" value="Genomic_DNA"/>
</dbReference>
<dbReference type="AlphaFoldDB" id="A0AAX4HFL8"/>
<feature type="compositionally biased region" description="Low complexity" evidence="1">
    <location>
        <begin position="142"/>
        <end position="151"/>
    </location>
</feature>
<keyword evidence="3" id="KW-1185">Reference proteome</keyword>
<feature type="compositionally biased region" description="Polar residues" evidence="1">
    <location>
        <begin position="237"/>
        <end position="249"/>
    </location>
</feature>
<proteinExistence type="predicted"/>
<feature type="compositionally biased region" description="Low complexity" evidence="1">
    <location>
        <begin position="198"/>
        <end position="210"/>
    </location>
</feature>
<dbReference type="KEGG" id="asau:88175559"/>
<dbReference type="Proteomes" id="UP001338582">
    <property type="component" value="Chromosome 5"/>
</dbReference>
<dbReference type="RefSeq" id="XP_062879504.1">
    <property type="nucleotide sequence ID" value="XM_063023434.1"/>
</dbReference>
<name>A0AAX4HFL8_9ASCO</name>
<organism evidence="2 3">
    <name type="scientific">Australozyma saopauloensis</name>
    <dbReference type="NCBI Taxonomy" id="291208"/>
    <lineage>
        <taxon>Eukaryota</taxon>
        <taxon>Fungi</taxon>
        <taxon>Dikarya</taxon>
        <taxon>Ascomycota</taxon>
        <taxon>Saccharomycotina</taxon>
        <taxon>Pichiomycetes</taxon>
        <taxon>Metschnikowiaceae</taxon>
        <taxon>Australozyma</taxon>
    </lineage>
</organism>
<gene>
    <name evidence="2" type="ORF">PUMCH_004499</name>
</gene>
<reference evidence="2 3" key="1">
    <citation type="submission" date="2023-10" db="EMBL/GenBank/DDBJ databases">
        <title>Draft Genome Sequence of Candida saopaulonensis from a very Premature Infant with Sepsis.</title>
        <authorList>
            <person name="Ning Y."/>
            <person name="Dai R."/>
            <person name="Xiao M."/>
            <person name="Xu Y."/>
            <person name="Yan Q."/>
            <person name="Zhang L."/>
        </authorList>
    </citation>
    <scope>NUCLEOTIDE SEQUENCE [LARGE SCALE GENOMIC DNA]</scope>
    <source>
        <strain evidence="2 3">19XY460</strain>
    </source>
</reference>
<dbReference type="GeneID" id="88175559"/>
<feature type="region of interest" description="Disordered" evidence="1">
    <location>
        <begin position="237"/>
        <end position="257"/>
    </location>
</feature>
<feature type="region of interest" description="Disordered" evidence="1">
    <location>
        <begin position="272"/>
        <end position="299"/>
    </location>
</feature>
<evidence type="ECO:0000313" key="2">
    <source>
        <dbReference type="EMBL" id="WPK27126.1"/>
    </source>
</evidence>